<sequence length="159" mass="18506">MKRKVFYSFHFENDVMRVQQIRQMGALEGDEPVSPNTWEQIKRTEKGVKDWIDQNLNGKSCLVVLIGSQTAERRWVQYEIKRAWELNKPVVGVYIHRLNCPRNGYSSKGSNPFDNFTFRRGGIVVKPLVYEPKASDAYGDIKENLATWIENAINLVNWK</sequence>
<reference evidence="2 3" key="1">
    <citation type="submission" date="2016-10" db="EMBL/GenBank/DDBJ databases">
        <authorList>
            <person name="de Groot N.N."/>
        </authorList>
    </citation>
    <scope>NUCLEOTIDE SEQUENCE [LARGE SCALE GENOMIC DNA]</scope>
    <source>
        <strain evidence="2 3">JCM 21544</strain>
    </source>
</reference>
<evidence type="ECO:0000313" key="3">
    <source>
        <dbReference type="Proteomes" id="UP000198706"/>
    </source>
</evidence>
<evidence type="ECO:0000259" key="1">
    <source>
        <dbReference type="Pfam" id="PF08937"/>
    </source>
</evidence>
<dbReference type="EMBL" id="FNFD01000018">
    <property type="protein sequence ID" value="SDL30377.1"/>
    <property type="molecule type" value="Genomic_DNA"/>
</dbReference>
<accession>A0A1G9IYP4</accession>
<name>A0A1G9IYP4_9PSED</name>
<keyword evidence="3" id="KW-1185">Reference proteome</keyword>
<dbReference type="InterPro" id="IPR036490">
    <property type="entry name" value="ThsB_TIR-like_sf"/>
</dbReference>
<gene>
    <name evidence="2" type="ORF">SAMN05216186_1185</name>
</gene>
<proteinExistence type="predicted"/>
<dbReference type="InterPro" id="IPR015032">
    <property type="entry name" value="ThsB__TIR-like_domain"/>
</dbReference>
<dbReference type="Pfam" id="PF08937">
    <property type="entry name" value="ThsB_TIR"/>
    <property type="match status" value="1"/>
</dbReference>
<dbReference type="Proteomes" id="UP000198706">
    <property type="component" value="Unassembled WGS sequence"/>
</dbReference>
<dbReference type="RefSeq" id="WP_084338430.1">
    <property type="nucleotide sequence ID" value="NZ_FNFD01000018.1"/>
</dbReference>
<dbReference type="STRING" id="137658.SAMN05216186_1185"/>
<organism evidence="2 3">
    <name type="scientific">Pseudomonas indica</name>
    <dbReference type="NCBI Taxonomy" id="137658"/>
    <lineage>
        <taxon>Bacteria</taxon>
        <taxon>Pseudomonadati</taxon>
        <taxon>Pseudomonadota</taxon>
        <taxon>Gammaproteobacteria</taxon>
        <taxon>Pseudomonadales</taxon>
        <taxon>Pseudomonadaceae</taxon>
        <taxon>Pseudomonas</taxon>
    </lineage>
</organism>
<evidence type="ECO:0000313" key="2">
    <source>
        <dbReference type="EMBL" id="SDL30377.1"/>
    </source>
</evidence>
<dbReference type="AlphaFoldDB" id="A0A1G9IYP4"/>
<protein>
    <submittedName>
        <fullName evidence="2">MTH538 TIR-like domain</fullName>
    </submittedName>
</protein>
<feature type="domain" description="Thoeris protein ThsB TIR-like" evidence="1">
    <location>
        <begin position="6"/>
        <end position="98"/>
    </location>
</feature>
<dbReference type="SUPFAM" id="SSF52206">
    <property type="entry name" value="Hypothetical protein MTH538"/>
    <property type="match status" value="1"/>
</dbReference>
<dbReference type="Gene3D" id="3.40.50.9200">
    <property type="entry name" value="Hypothetical protein MTH538"/>
    <property type="match status" value="1"/>
</dbReference>